<feature type="domain" description="RNA polymerase sigma-70 region 2" evidence="5">
    <location>
        <begin position="34"/>
        <end position="99"/>
    </location>
</feature>
<evidence type="ECO:0000256" key="1">
    <source>
        <dbReference type="ARBA" id="ARBA00010641"/>
    </source>
</evidence>
<dbReference type="Pfam" id="PF04542">
    <property type="entry name" value="Sigma70_r2"/>
    <property type="match status" value="1"/>
</dbReference>
<gene>
    <name evidence="7" type="ORF">P9847_03690</name>
</gene>
<dbReference type="InterPro" id="IPR007627">
    <property type="entry name" value="RNA_pol_sigma70_r2"/>
</dbReference>
<evidence type="ECO:0000313" key="7">
    <source>
        <dbReference type="EMBL" id="MED5016408.1"/>
    </source>
</evidence>
<dbReference type="InterPro" id="IPR013324">
    <property type="entry name" value="RNA_pol_sigma_r3/r4-like"/>
</dbReference>
<organism evidence="7 8">
    <name type="scientific">Paenibacillus chibensis</name>
    <dbReference type="NCBI Taxonomy" id="59846"/>
    <lineage>
        <taxon>Bacteria</taxon>
        <taxon>Bacillati</taxon>
        <taxon>Bacillota</taxon>
        <taxon>Bacilli</taxon>
        <taxon>Bacillales</taxon>
        <taxon>Paenibacillaceae</taxon>
        <taxon>Paenibacillus</taxon>
    </lineage>
</organism>
<dbReference type="SUPFAM" id="SSF88946">
    <property type="entry name" value="Sigma2 domain of RNA polymerase sigma factors"/>
    <property type="match status" value="1"/>
</dbReference>
<proteinExistence type="inferred from homology"/>
<accession>A0ABU6PNG6</accession>
<comment type="caution">
    <text evidence="7">The sequence shown here is derived from an EMBL/GenBank/DDBJ whole genome shotgun (WGS) entry which is preliminary data.</text>
</comment>
<evidence type="ECO:0000313" key="8">
    <source>
        <dbReference type="Proteomes" id="UP001343257"/>
    </source>
</evidence>
<dbReference type="Gene3D" id="1.10.1740.10">
    <property type="match status" value="1"/>
</dbReference>
<keyword evidence="2" id="KW-0805">Transcription regulation</keyword>
<keyword evidence="3" id="KW-0731">Sigma factor</keyword>
<dbReference type="Pfam" id="PF08281">
    <property type="entry name" value="Sigma70_r4_2"/>
    <property type="match status" value="1"/>
</dbReference>
<evidence type="ECO:0000259" key="6">
    <source>
        <dbReference type="Pfam" id="PF08281"/>
    </source>
</evidence>
<dbReference type="InterPro" id="IPR013249">
    <property type="entry name" value="RNA_pol_sigma70_r4_t2"/>
</dbReference>
<evidence type="ECO:0000256" key="2">
    <source>
        <dbReference type="ARBA" id="ARBA00023015"/>
    </source>
</evidence>
<reference evidence="7 8" key="1">
    <citation type="submission" date="2023-03" db="EMBL/GenBank/DDBJ databases">
        <title>Bacillus Genome Sequencing.</title>
        <authorList>
            <person name="Dunlap C."/>
        </authorList>
    </citation>
    <scope>NUCLEOTIDE SEQUENCE [LARGE SCALE GENOMIC DNA]</scope>
    <source>
        <strain evidence="7 8">NRS-52</strain>
    </source>
</reference>
<name>A0ABU6PNG6_9BACL</name>
<keyword evidence="4" id="KW-0804">Transcription</keyword>
<comment type="similarity">
    <text evidence="1">Belongs to the sigma-70 factor family. ECF subfamily.</text>
</comment>
<dbReference type="RefSeq" id="WP_328275466.1">
    <property type="nucleotide sequence ID" value="NZ_JARTLD010000009.1"/>
</dbReference>
<dbReference type="PANTHER" id="PTHR43133">
    <property type="entry name" value="RNA POLYMERASE ECF-TYPE SIGMA FACTO"/>
    <property type="match status" value="1"/>
</dbReference>
<evidence type="ECO:0000256" key="3">
    <source>
        <dbReference type="ARBA" id="ARBA00023082"/>
    </source>
</evidence>
<dbReference type="InterPro" id="IPR014284">
    <property type="entry name" value="RNA_pol_sigma-70_dom"/>
</dbReference>
<dbReference type="InterPro" id="IPR036388">
    <property type="entry name" value="WH-like_DNA-bd_sf"/>
</dbReference>
<dbReference type="EMBL" id="JARTLD010000009">
    <property type="protein sequence ID" value="MED5016408.1"/>
    <property type="molecule type" value="Genomic_DNA"/>
</dbReference>
<feature type="domain" description="RNA polymerase sigma factor 70 region 4 type 2" evidence="6">
    <location>
        <begin position="160"/>
        <end position="210"/>
    </location>
</feature>
<dbReference type="InterPro" id="IPR013325">
    <property type="entry name" value="RNA_pol_sigma_r2"/>
</dbReference>
<protein>
    <submittedName>
        <fullName evidence="7">Sigma-70 family RNA polymerase sigma factor</fullName>
    </submittedName>
</protein>
<dbReference type="Proteomes" id="UP001343257">
    <property type="component" value="Unassembled WGS sequence"/>
</dbReference>
<evidence type="ECO:0000256" key="4">
    <source>
        <dbReference type="ARBA" id="ARBA00023163"/>
    </source>
</evidence>
<dbReference type="SUPFAM" id="SSF88659">
    <property type="entry name" value="Sigma3 and sigma4 domains of RNA polymerase sigma factors"/>
    <property type="match status" value="1"/>
</dbReference>
<sequence length="581" mass="66669">MNRLRKMLLPWEQMDDAELVKEAQSGKQEAFGELIRRHRAKVYGYARTIVPEAHAAEDIVQDALIRAFLHLGKLVDVGRFLPWMHRIVRNQALTRLKRDALRKENTFTSLETGKREHGEPPEPWNRLDYVLMRVSSSMEQEAVQEGLPEERLMRQETQRVLLEIIDCLKPRERQIFEAHFFDQLSPAEIARQFDLSSANVYQILSRSRKKVIQERIRVTVDSYIRSRRDWGVMENVLLSEELFQEQEYSWSSGGHVLKLLAKAAGKDYSLAMVMGLTGLGFRIQIVPENVHIAGPTAFDFESVFSRGMRHLGFTTKVVNGMKPEIGVNASLLADSDTSIKAKGKRNIHQALPDALDVIHQALDRGYPVMGWDLFMPEFGILYGYDDELKQLNADEFGRKGTLAYDHLGRGVLEEIFILTVDESFPVTFKEQLRDAFHMILEHLRGEEPQIPAGTIKGLAAYDAWCDAFREGTVEPNGNAYNVAVYGDARKYAVQFLSEAAKYLEEEEADNRQLCQLIREAADTYREIVRLFEELQRLFPFPNGGEPNEDDQARKAIVLLEQLHTLEWKGMTQLENGWMILN</sequence>
<keyword evidence="8" id="KW-1185">Reference proteome</keyword>
<dbReference type="CDD" id="cd06171">
    <property type="entry name" value="Sigma70_r4"/>
    <property type="match status" value="1"/>
</dbReference>
<dbReference type="PANTHER" id="PTHR43133:SF51">
    <property type="entry name" value="RNA POLYMERASE SIGMA FACTOR"/>
    <property type="match status" value="1"/>
</dbReference>
<dbReference type="NCBIfam" id="TIGR02937">
    <property type="entry name" value="sigma70-ECF"/>
    <property type="match status" value="1"/>
</dbReference>
<dbReference type="Gene3D" id="1.10.10.10">
    <property type="entry name" value="Winged helix-like DNA-binding domain superfamily/Winged helix DNA-binding domain"/>
    <property type="match status" value="1"/>
</dbReference>
<evidence type="ECO:0000259" key="5">
    <source>
        <dbReference type="Pfam" id="PF04542"/>
    </source>
</evidence>
<dbReference type="InterPro" id="IPR039425">
    <property type="entry name" value="RNA_pol_sigma-70-like"/>
</dbReference>